<comment type="caution">
    <text evidence="10">The sequence shown here is derived from an EMBL/GenBank/DDBJ whole genome shotgun (WGS) entry which is preliminary data.</text>
</comment>
<dbReference type="PANTHER" id="PTHR42747">
    <property type="entry name" value="NITRONATE MONOOXYGENASE-RELATED"/>
    <property type="match status" value="1"/>
</dbReference>
<keyword evidence="3" id="KW-0216">Detoxification</keyword>
<dbReference type="Gene3D" id="3.20.20.70">
    <property type="entry name" value="Aldolase class I"/>
    <property type="match status" value="1"/>
</dbReference>
<comment type="catalytic activity">
    <reaction evidence="9">
        <text>3 propionate 3-nitronate + 3 O2 + H2O = 3 3-oxopropanoate + 2 nitrate + nitrite + H2O2 + 3 H(+)</text>
        <dbReference type="Rhea" id="RHEA:57332"/>
        <dbReference type="ChEBI" id="CHEBI:15377"/>
        <dbReference type="ChEBI" id="CHEBI:15378"/>
        <dbReference type="ChEBI" id="CHEBI:15379"/>
        <dbReference type="ChEBI" id="CHEBI:16240"/>
        <dbReference type="ChEBI" id="CHEBI:16301"/>
        <dbReference type="ChEBI" id="CHEBI:17632"/>
        <dbReference type="ChEBI" id="CHEBI:33190"/>
        <dbReference type="ChEBI" id="CHEBI:136067"/>
    </reaction>
</comment>
<evidence type="ECO:0000256" key="4">
    <source>
        <dbReference type="ARBA" id="ARBA00022630"/>
    </source>
</evidence>
<comment type="similarity">
    <text evidence="2">Belongs to the nitronate monooxygenase family. NMO class I subfamily.</text>
</comment>
<dbReference type="InterPro" id="IPR013785">
    <property type="entry name" value="Aldolase_TIM"/>
</dbReference>
<organism evidence="10 11">
    <name type="scientific">Rothia kristinae</name>
    <dbReference type="NCBI Taxonomy" id="37923"/>
    <lineage>
        <taxon>Bacteria</taxon>
        <taxon>Bacillati</taxon>
        <taxon>Actinomycetota</taxon>
        <taxon>Actinomycetes</taxon>
        <taxon>Micrococcales</taxon>
        <taxon>Micrococcaceae</taxon>
        <taxon>Rothia</taxon>
    </lineage>
</organism>
<dbReference type="GO" id="GO:0018580">
    <property type="term" value="F:nitronate monooxygenase activity"/>
    <property type="evidence" value="ECO:0007669"/>
    <property type="project" value="InterPro"/>
</dbReference>
<comment type="cofactor">
    <cofactor evidence="1">
        <name>FMN</name>
        <dbReference type="ChEBI" id="CHEBI:58210"/>
    </cofactor>
</comment>
<dbReference type="EMBL" id="LJBJ02000003">
    <property type="protein sequence ID" value="OAX52523.1"/>
    <property type="molecule type" value="Genomic_DNA"/>
</dbReference>
<evidence type="ECO:0000256" key="6">
    <source>
        <dbReference type="ARBA" id="ARBA00023002"/>
    </source>
</evidence>
<evidence type="ECO:0000256" key="2">
    <source>
        <dbReference type="ARBA" id="ARBA00009881"/>
    </source>
</evidence>
<sequence length="346" mass="36110">MLDLAGLPHPIIQAPMAGGPSTPELAAAVSDAGGLGFLAAGYLAPEALAERIRTLRGLTEAPFGVNLFVPERHRTDPAQLAEYSRVLQPWRTRWRVQAPAELPGYSDDRWQAKLELLLADPVPAVSFTFGLPGPEVLARLRGVGTWTVLTVTSAAEAGRAAALEPDALIVQCHRAGGHRGTLAADAPLGQEELPELLRAVRRVTDLPLIGAGGIGTAEHVCAALDAGAAAAQIGTLFAAADEAGTSSVHRDALLRAAADAAAGRPPETAVTRAFSGRPARALANRFTRELADHEITGYPEVNDLTAPLRAAARRAGDPEAVNLWAGTGVGWVRSAPAREILARLVA</sequence>
<dbReference type="Pfam" id="PF03060">
    <property type="entry name" value="NMO"/>
    <property type="match status" value="1"/>
</dbReference>
<name>A0A199NV89_9MICC</name>
<evidence type="ECO:0000256" key="9">
    <source>
        <dbReference type="ARBA" id="ARBA00049401"/>
    </source>
</evidence>
<evidence type="ECO:0000256" key="7">
    <source>
        <dbReference type="ARBA" id="ARBA00023033"/>
    </source>
</evidence>
<keyword evidence="11" id="KW-1185">Reference proteome</keyword>
<dbReference type="InterPro" id="IPR004136">
    <property type="entry name" value="NMO"/>
</dbReference>
<evidence type="ECO:0000256" key="3">
    <source>
        <dbReference type="ARBA" id="ARBA00022575"/>
    </source>
</evidence>
<dbReference type="RefSeq" id="WP_064724984.1">
    <property type="nucleotide sequence ID" value="NZ_JBFBMA010000003.1"/>
</dbReference>
<keyword evidence="5" id="KW-0288">FMN</keyword>
<accession>A0A199NV89</accession>
<evidence type="ECO:0000313" key="11">
    <source>
        <dbReference type="Proteomes" id="UP000053171"/>
    </source>
</evidence>
<keyword evidence="6" id="KW-0560">Oxidoreductase</keyword>
<keyword evidence="7" id="KW-0503">Monooxygenase</keyword>
<dbReference type="Proteomes" id="UP000053171">
    <property type="component" value="Unassembled WGS sequence"/>
</dbReference>
<dbReference type="GO" id="GO:0009636">
    <property type="term" value="P:response to toxic substance"/>
    <property type="evidence" value="ECO:0007669"/>
    <property type="project" value="UniProtKB-KW"/>
</dbReference>
<evidence type="ECO:0000256" key="5">
    <source>
        <dbReference type="ARBA" id="ARBA00022643"/>
    </source>
</evidence>
<evidence type="ECO:0000256" key="1">
    <source>
        <dbReference type="ARBA" id="ARBA00001917"/>
    </source>
</evidence>
<keyword evidence="4" id="KW-0285">Flavoprotein</keyword>
<dbReference type="SUPFAM" id="SSF51412">
    <property type="entry name" value="Inosine monophosphate dehydrogenase (IMPDH)"/>
    <property type="match status" value="1"/>
</dbReference>
<gene>
    <name evidence="10" type="ORF">AN277_0202630</name>
</gene>
<proteinExistence type="inferred from homology"/>
<protein>
    <recommendedName>
        <fullName evidence="8">Propionate 3-nitronate monooxygenase</fullName>
    </recommendedName>
</protein>
<dbReference type="CDD" id="cd04730">
    <property type="entry name" value="NPD_like"/>
    <property type="match status" value="1"/>
</dbReference>
<reference evidence="10" key="1">
    <citation type="submission" date="2016-06" db="EMBL/GenBank/DDBJ databases">
        <title>Identification of putative biosynthetic pathways for the production of bioactive secondary metabolites by the marine actinomycete Kocuria kristinae RUTW2-3.</title>
        <authorList>
            <person name="Waterworth S.C."/>
            <person name="Walmsley T.A."/>
            <person name="Matongo T."/>
            <person name="Davies-Coleman M.T."/>
            <person name="Dorrington R.A."/>
        </authorList>
    </citation>
    <scope>NUCLEOTIDE SEQUENCE [LARGE SCALE GENOMIC DNA]</scope>
    <source>
        <strain evidence="10">RUTW2-3</strain>
    </source>
</reference>
<dbReference type="AlphaFoldDB" id="A0A199NV89"/>
<evidence type="ECO:0000313" key="10">
    <source>
        <dbReference type="EMBL" id="OAX52523.1"/>
    </source>
</evidence>
<dbReference type="PANTHER" id="PTHR42747:SF3">
    <property type="entry name" value="NITRONATE MONOOXYGENASE-RELATED"/>
    <property type="match status" value="1"/>
</dbReference>
<evidence type="ECO:0000256" key="8">
    <source>
        <dbReference type="ARBA" id="ARBA00031155"/>
    </source>
</evidence>